<evidence type="ECO:0008006" key="5">
    <source>
        <dbReference type="Google" id="ProtNLM"/>
    </source>
</evidence>
<dbReference type="RefSeq" id="WP_125136276.1">
    <property type="nucleotide sequence ID" value="NZ_LR130778.1"/>
</dbReference>
<gene>
    <name evidence="3" type="ORF">PATL70BA_0965</name>
</gene>
<name>A0A3P7PUF6_9FIRM</name>
<protein>
    <recommendedName>
        <fullName evidence="5">DUF5717 domain-containing protein</fullName>
    </recommendedName>
</protein>
<organism evidence="3 4">
    <name type="scientific">Petrocella atlantisensis</name>
    <dbReference type="NCBI Taxonomy" id="2173034"/>
    <lineage>
        <taxon>Bacteria</taxon>
        <taxon>Bacillati</taxon>
        <taxon>Bacillota</taxon>
        <taxon>Clostridia</taxon>
        <taxon>Lachnospirales</taxon>
        <taxon>Vallitaleaceae</taxon>
        <taxon>Petrocella</taxon>
    </lineage>
</organism>
<dbReference type="AlphaFoldDB" id="A0A3P7PUF6"/>
<dbReference type="Pfam" id="PF18983">
    <property type="entry name" value="DUF5717"/>
    <property type="match status" value="1"/>
</dbReference>
<dbReference type="InterPro" id="IPR043774">
    <property type="entry name" value="DUF5717_C"/>
</dbReference>
<dbReference type="InterPro" id="IPR043775">
    <property type="entry name" value="DUF5717_N"/>
</dbReference>
<evidence type="ECO:0000259" key="1">
    <source>
        <dbReference type="Pfam" id="PF18983"/>
    </source>
</evidence>
<dbReference type="Proteomes" id="UP000279029">
    <property type="component" value="Chromosome"/>
</dbReference>
<sequence length="1006" mass="119560">MDCDFEEYIEADYELLLPRPVFSIDQINIIVQEGKKYCGKIFMENIGEGYFFAHVKADGKGVRIENQRVEGNKTDLAYEVDANDYEIGEAIEGFILFTYQGGEKKIIIKGQINQVPTYPDQNIEPVEKISIAHSRSQKKAYQIVMSKKSYNCQEKARILIYNHEIYPITVKNSSRDKDLVVENPFITVEEMGYMDVKLKTSVFSRLRYGYYNRYLPVIEKSIVLEIHTEQGYEEVECTLTFTKFMDLYVEAKITSDAEFRQSLIEIHKLYTSYLLKQERHLLNKTIVVLKRAIAYHLTDINLRFFYIMLFMELDDVDEVNNQLLELSKYRQYYQDIDPKNHSELISTLYSWIKGDDVTEIIKHWPMTPMKQMFRMHLLSPTQLTFHDFEKLYLEGIRSPFLYAEATVLLNRKPMIPLGPSKFYRSLLRWALNKNMLSDKWIDLIENRYYQVLQTEILDSNLCYKLYTMRFSINLQKLLCTILIREKRMDSEAYAIYAAVLKANIFIKDLMTYYVKSAYSNRLNIEVENLTLMSVYQNLTHDEMAYCLKQYGEKSRPNESYYGMYRRLYYDFLPTCIHEDMNEDERVLVLKEIEYLLEKQQWVELKALIVNKGLKQLVLLDKTIIKDLLERGIDGLDFKWLEQQLGLKTIFTLISDVHYKIYVNVLLNQERFTELMMLEHNRLLHRDDGQILIGLLKRLREKKSDYAHGLAYRMNKLNIQHPIILETMAETFEDCLGPMLDLLSQMLTMGVPSKNYMERVLYKGVITRLEHERIYEAYLMYREKFDDQVVYEAMDRYYAARILIEETYGTHRLIEVYEEDIYKCRHSFPIGLALLKLYDHYGKKNEVISNNLVKNAVKNGIIFPWFANLAIPYLETSRFRKGTFFSYNCRSKMDVFMYYRADGQETYHMLKMKHVAFGLFIGYIVTFYMDHVDYYFVESSKDGESDITESHQFVQLKFLEPQNEWNGFDVINTIKMSQMMKDDDSLDKIMRHHIELRKTIRDTMEIL</sequence>
<reference evidence="3 4" key="1">
    <citation type="submission" date="2018-09" db="EMBL/GenBank/DDBJ databases">
        <authorList>
            <person name="Postec A."/>
        </authorList>
    </citation>
    <scope>NUCLEOTIDE SEQUENCE [LARGE SCALE GENOMIC DNA]</scope>
    <source>
        <strain evidence="3">70B-A</strain>
    </source>
</reference>
<dbReference type="KEGG" id="cbar:PATL70BA_0965"/>
<dbReference type="OrthoDB" id="9758235at2"/>
<evidence type="ECO:0000313" key="4">
    <source>
        <dbReference type="Proteomes" id="UP000279029"/>
    </source>
</evidence>
<keyword evidence="4" id="KW-1185">Reference proteome</keyword>
<dbReference type="EMBL" id="LR130778">
    <property type="protein sequence ID" value="VDN46841.1"/>
    <property type="molecule type" value="Genomic_DNA"/>
</dbReference>
<feature type="domain" description="DUF5717" evidence="2">
    <location>
        <begin position="9"/>
        <end position="108"/>
    </location>
</feature>
<proteinExistence type="predicted"/>
<feature type="domain" description="DUF5717" evidence="1">
    <location>
        <begin position="710"/>
        <end position="999"/>
    </location>
</feature>
<accession>A0A3P7PUF6</accession>
<dbReference type="Pfam" id="PF18984">
    <property type="entry name" value="DUF5717_N"/>
    <property type="match status" value="2"/>
</dbReference>
<evidence type="ECO:0000259" key="2">
    <source>
        <dbReference type="Pfam" id="PF18984"/>
    </source>
</evidence>
<feature type="domain" description="DUF5717" evidence="2">
    <location>
        <begin position="258"/>
        <end position="580"/>
    </location>
</feature>
<evidence type="ECO:0000313" key="3">
    <source>
        <dbReference type="EMBL" id="VDN46841.1"/>
    </source>
</evidence>